<dbReference type="PANTHER" id="PTHR33055:SF13">
    <property type="entry name" value="TRANSPOSASE"/>
    <property type="match status" value="1"/>
</dbReference>
<dbReference type="AlphaFoldDB" id="A0A927BXB1"/>
<dbReference type="RefSeq" id="WP_190921688.1">
    <property type="nucleotide sequence ID" value="NZ_JACXIZ010000078.1"/>
</dbReference>
<feature type="non-terminal residue" evidence="2">
    <location>
        <position position="139"/>
    </location>
</feature>
<dbReference type="Pfam" id="PF01548">
    <property type="entry name" value="DEDD_Tnp_IS110"/>
    <property type="match status" value="1"/>
</dbReference>
<dbReference type="EMBL" id="JACXIZ010000078">
    <property type="protein sequence ID" value="MBD2848593.1"/>
    <property type="molecule type" value="Genomic_DNA"/>
</dbReference>
<organism evidence="2 3">
    <name type="scientific">Paenibacillus sabuli</name>
    <dbReference type="NCBI Taxonomy" id="2772509"/>
    <lineage>
        <taxon>Bacteria</taxon>
        <taxon>Bacillati</taxon>
        <taxon>Bacillota</taxon>
        <taxon>Bacilli</taxon>
        <taxon>Bacillales</taxon>
        <taxon>Paenibacillaceae</taxon>
        <taxon>Paenibacillus</taxon>
    </lineage>
</organism>
<gene>
    <name evidence="2" type="ORF">IDH44_25725</name>
</gene>
<accession>A0A927BXB1</accession>
<evidence type="ECO:0000313" key="3">
    <source>
        <dbReference type="Proteomes" id="UP000621560"/>
    </source>
</evidence>
<dbReference type="Proteomes" id="UP000621560">
    <property type="component" value="Unassembled WGS sequence"/>
</dbReference>
<comment type="caution">
    <text evidence="2">The sequence shown here is derived from an EMBL/GenBank/DDBJ whole genome shotgun (WGS) entry which is preliminary data.</text>
</comment>
<dbReference type="GO" id="GO:0004803">
    <property type="term" value="F:transposase activity"/>
    <property type="evidence" value="ECO:0007669"/>
    <property type="project" value="InterPro"/>
</dbReference>
<dbReference type="GO" id="GO:0003677">
    <property type="term" value="F:DNA binding"/>
    <property type="evidence" value="ECO:0007669"/>
    <property type="project" value="InterPro"/>
</dbReference>
<feature type="domain" description="Transposase IS110-like N-terminal" evidence="1">
    <location>
        <begin position="23"/>
        <end position="136"/>
    </location>
</feature>
<name>A0A927BXB1_9BACL</name>
<keyword evidence="3" id="KW-1185">Reference proteome</keyword>
<reference evidence="2" key="1">
    <citation type="submission" date="2020-09" db="EMBL/GenBank/DDBJ databases">
        <title>A novel bacterium of genus Paenibacillus, isolated from South China Sea.</title>
        <authorList>
            <person name="Huang H."/>
            <person name="Mo K."/>
            <person name="Hu Y."/>
        </authorList>
    </citation>
    <scope>NUCLEOTIDE SEQUENCE</scope>
    <source>
        <strain evidence="2">IB182496</strain>
    </source>
</reference>
<proteinExistence type="predicted"/>
<dbReference type="InterPro" id="IPR002525">
    <property type="entry name" value="Transp_IS110-like_N"/>
</dbReference>
<dbReference type="PANTHER" id="PTHR33055">
    <property type="entry name" value="TRANSPOSASE FOR INSERTION SEQUENCE ELEMENT IS1111A"/>
    <property type="match status" value="1"/>
</dbReference>
<evidence type="ECO:0000259" key="1">
    <source>
        <dbReference type="Pfam" id="PF01548"/>
    </source>
</evidence>
<dbReference type="InterPro" id="IPR047650">
    <property type="entry name" value="Transpos_IS110"/>
</dbReference>
<dbReference type="GO" id="GO:0006313">
    <property type="term" value="P:DNA transposition"/>
    <property type="evidence" value="ECO:0007669"/>
    <property type="project" value="InterPro"/>
</dbReference>
<evidence type="ECO:0000313" key="2">
    <source>
        <dbReference type="EMBL" id="MBD2848593.1"/>
    </source>
</evidence>
<sequence length="139" mass="15477">MNHTRMELTNQRIARITAEHAIVGIDIAKETHVAQIVDFRGMTLARRALPFPNTQAGFQKLRDWIEAACAQHGKVAYLVGMEPTGHYWFNLANALVEQGVAVMLVNPMTTHRNKENRDNSPSKNDAKDALVIAESVSRG</sequence>
<protein>
    <submittedName>
        <fullName evidence="2">IS110 family transposase</fullName>
    </submittedName>
</protein>